<keyword evidence="2" id="KW-0812">Transmembrane</keyword>
<sequence>MMTNQRLASQNIPSQGCLRSNLPLPFYFCNKINSVSLGNSICVFFPLLVQLSNYFRAQLIPGILSSRWLHTDLKNRPFPFHSPHTQNLNFPIIPFLHFLTFFSQIHNLFAFSTLNSWFPCIPASGEIHLGAFQFIDIMHAKTDSDVTSCDPSSPRSPKRAVYYVQSPSRESHDGDKSSSMHATPACNSPMESPSHHSYGHHSRASSSSRVSGSYNSSWGRKGDRKRNDKEWPECKVIEEEGGNGDFYPDNKGFSRRTQIFIAMIGFVLIFGVFCLIIWGASRPYKPQLSVKSLTVHNFYFGEGSDMTGVPTKMLTVNCSMRMMVHNPATFFGIHVNSQAVSLMYSEITVATGDLKNHYQQRKSRRTVFVNLQGSKVPLYGAGASLAGLVDNGKIPMTLVFEVKSQGNVVGKLVRSKHRQHVSCSVAIDSHNNKPIKLKNNACTYD</sequence>
<keyword evidence="2" id="KW-0472">Membrane</keyword>
<reference evidence="3 4" key="1">
    <citation type="submission" date="2024-01" db="EMBL/GenBank/DDBJ databases">
        <title>The genomes of 5 underutilized Papilionoideae crops provide insights into root nodulation and disease resistanc.</title>
        <authorList>
            <person name="Jiang F."/>
        </authorList>
    </citation>
    <scope>NUCLEOTIDE SEQUENCE [LARGE SCALE GENOMIC DNA]</scope>
    <source>
        <strain evidence="3">LVBAO_FW01</strain>
        <tissue evidence="3">Leaves</tissue>
    </source>
</reference>
<feature type="compositionally biased region" description="Low complexity" evidence="1">
    <location>
        <begin position="204"/>
        <end position="217"/>
    </location>
</feature>
<dbReference type="PANTHER" id="PTHR48436">
    <property type="entry name" value="2, PUTATIVE-RELATED"/>
    <property type="match status" value="1"/>
</dbReference>
<feature type="region of interest" description="Disordered" evidence="1">
    <location>
        <begin position="145"/>
        <end position="229"/>
    </location>
</feature>
<dbReference type="Proteomes" id="UP001367508">
    <property type="component" value="Unassembled WGS sequence"/>
</dbReference>
<name>A0AAN9KER5_CANGL</name>
<evidence type="ECO:0000256" key="1">
    <source>
        <dbReference type="SAM" id="MobiDB-lite"/>
    </source>
</evidence>
<feature type="transmembrane region" description="Helical" evidence="2">
    <location>
        <begin position="259"/>
        <end position="280"/>
    </location>
</feature>
<proteinExistence type="predicted"/>
<dbReference type="PANTHER" id="PTHR48436:SF1">
    <property type="entry name" value="2, PUTATIVE-RELATED"/>
    <property type="match status" value="1"/>
</dbReference>
<evidence type="ECO:0000313" key="4">
    <source>
        <dbReference type="Proteomes" id="UP001367508"/>
    </source>
</evidence>
<gene>
    <name evidence="3" type="ORF">VNO77_32978</name>
</gene>
<keyword evidence="2" id="KW-1133">Transmembrane helix</keyword>
<accession>A0AAN9KER5</accession>
<evidence type="ECO:0000313" key="3">
    <source>
        <dbReference type="EMBL" id="KAK7314454.1"/>
    </source>
</evidence>
<dbReference type="AlphaFoldDB" id="A0AAN9KER5"/>
<evidence type="ECO:0000256" key="2">
    <source>
        <dbReference type="SAM" id="Phobius"/>
    </source>
</evidence>
<dbReference type="EMBL" id="JAYMYQ010000008">
    <property type="protein sequence ID" value="KAK7314454.1"/>
    <property type="molecule type" value="Genomic_DNA"/>
</dbReference>
<comment type="caution">
    <text evidence="3">The sequence shown here is derived from an EMBL/GenBank/DDBJ whole genome shotgun (WGS) entry which is preliminary data.</text>
</comment>
<feature type="compositionally biased region" description="Polar residues" evidence="1">
    <location>
        <begin position="145"/>
        <end position="155"/>
    </location>
</feature>
<keyword evidence="4" id="KW-1185">Reference proteome</keyword>
<dbReference type="InterPro" id="IPR055276">
    <property type="entry name" value="NHL41-like"/>
</dbReference>
<feature type="compositionally biased region" description="Polar residues" evidence="1">
    <location>
        <begin position="179"/>
        <end position="191"/>
    </location>
</feature>
<feature type="compositionally biased region" description="Basic and acidic residues" evidence="1">
    <location>
        <begin position="169"/>
        <end position="178"/>
    </location>
</feature>
<evidence type="ECO:0008006" key="5">
    <source>
        <dbReference type="Google" id="ProtNLM"/>
    </source>
</evidence>
<protein>
    <recommendedName>
        <fullName evidence="5">Late embryogenesis abundant protein LEA-2 subgroup domain-containing protein</fullName>
    </recommendedName>
</protein>
<organism evidence="3 4">
    <name type="scientific">Canavalia gladiata</name>
    <name type="common">Sword bean</name>
    <name type="synonym">Dolichos gladiatus</name>
    <dbReference type="NCBI Taxonomy" id="3824"/>
    <lineage>
        <taxon>Eukaryota</taxon>
        <taxon>Viridiplantae</taxon>
        <taxon>Streptophyta</taxon>
        <taxon>Embryophyta</taxon>
        <taxon>Tracheophyta</taxon>
        <taxon>Spermatophyta</taxon>
        <taxon>Magnoliopsida</taxon>
        <taxon>eudicotyledons</taxon>
        <taxon>Gunneridae</taxon>
        <taxon>Pentapetalae</taxon>
        <taxon>rosids</taxon>
        <taxon>fabids</taxon>
        <taxon>Fabales</taxon>
        <taxon>Fabaceae</taxon>
        <taxon>Papilionoideae</taxon>
        <taxon>50 kb inversion clade</taxon>
        <taxon>NPAAA clade</taxon>
        <taxon>indigoferoid/millettioid clade</taxon>
        <taxon>Phaseoleae</taxon>
        <taxon>Canavalia</taxon>
    </lineage>
</organism>